<evidence type="ECO:0000259" key="10">
    <source>
        <dbReference type="PROSITE" id="PS51195"/>
    </source>
</evidence>
<dbReference type="EMBL" id="JARQZJ010000038">
    <property type="protein sequence ID" value="KAK9876797.1"/>
    <property type="molecule type" value="Genomic_DNA"/>
</dbReference>
<name>A0AAW1U978_9CUCU</name>
<proteinExistence type="predicted"/>
<dbReference type="Pfam" id="PF00271">
    <property type="entry name" value="Helicase_C"/>
    <property type="match status" value="1"/>
</dbReference>
<dbReference type="PANTHER" id="PTHR47959:SF1">
    <property type="entry name" value="ATP-DEPENDENT RNA HELICASE DBPA"/>
    <property type="match status" value="1"/>
</dbReference>
<evidence type="ECO:0000256" key="4">
    <source>
        <dbReference type="ARBA" id="ARBA00022806"/>
    </source>
</evidence>
<dbReference type="GO" id="GO:0005829">
    <property type="term" value="C:cytosol"/>
    <property type="evidence" value="ECO:0007669"/>
    <property type="project" value="TreeGrafter"/>
</dbReference>
<dbReference type="SMART" id="SM00490">
    <property type="entry name" value="HELICc"/>
    <property type="match status" value="1"/>
</dbReference>
<reference evidence="11 12" key="1">
    <citation type="submission" date="2023-03" db="EMBL/GenBank/DDBJ databases">
        <title>Genome insight into feeding habits of ladybird beetles.</title>
        <authorList>
            <person name="Li H.-S."/>
            <person name="Huang Y.-H."/>
            <person name="Pang H."/>
        </authorList>
    </citation>
    <scope>NUCLEOTIDE SEQUENCE [LARGE SCALE GENOMIC DNA]</scope>
    <source>
        <strain evidence="11">SYSU_2023b</strain>
        <tissue evidence="11">Whole body</tissue>
    </source>
</reference>
<evidence type="ECO:0000313" key="11">
    <source>
        <dbReference type="EMBL" id="KAK9876797.1"/>
    </source>
</evidence>
<dbReference type="GO" id="GO:0016787">
    <property type="term" value="F:hydrolase activity"/>
    <property type="evidence" value="ECO:0007669"/>
    <property type="project" value="UniProtKB-KW"/>
</dbReference>
<keyword evidence="2" id="KW-0547">Nucleotide-binding</keyword>
<evidence type="ECO:0000256" key="7">
    <source>
        <dbReference type="SAM" id="MobiDB-lite"/>
    </source>
</evidence>
<dbReference type="EC" id="3.6.4.13" evidence="1"/>
<feature type="domain" description="Helicase ATP-binding" evidence="8">
    <location>
        <begin position="56"/>
        <end position="226"/>
    </location>
</feature>
<dbReference type="SUPFAM" id="SSF52540">
    <property type="entry name" value="P-loop containing nucleoside triphosphate hydrolases"/>
    <property type="match status" value="1"/>
</dbReference>
<dbReference type="PROSITE" id="PS51192">
    <property type="entry name" value="HELICASE_ATP_BIND_1"/>
    <property type="match status" value="1"/>
</dbReference>
<feature type="domain" description="Helicase C-terminal" evidence="9">
    <location>
        <begin position="261"/>
        <end position="409"/>
    </location>
</feature>
<dbReference type="PANTHER" id="PTHR47959">
    <property type="entry name" value="ATP-DEPENDENT RNA HELICASE RHLE-RELATED"/>
    <property type="match status" value="1"/>
</dbReference>
<feature type="domain" description="DEAD-box RNA helicase Q" evidence="10">
    <location>
        <begin position="25"/>
        <end position="53"/>
    </location>
</feature>
<feature type="region of interest" description="Disordered" evidence="7">
    <location>
        <begin position="485"/>
        <end position="504"/>
    </location>
</feature>
<dbReference type="InterPro" id="IPR001650">
    <property type="entry name" value="Helicase_C-like"/>
</dbReference>
<evidence type="ECO:0000256" key="6">
    <source>
        <dbReference type="PROSITE-ProRule" id="PRU00552"/>
    </source>
</evidence>
<dbReference type="GO" id="GO:0003724">
    <property type="term" value="F:RNA helicase activity"/>
    <property type="evidence" value="ECO:0007669"/>
    <property type="project" value="UniProtKB-EC"/>
</dbReference>
<gene>
    <name evidence="11" type="ORF">WA026_015035</name>
</gene>
<keyword evidence="12" id="KW-1185">Reference proteome</keyword>
<dbReference type="SMART" id="SM00487">
    <property type="entry name" value="DEXDc"/>
    <property type="match status" value="1"/>
</dbReference>
<dbReference type="InterPro" id="IPR027417">
    <property type="entry name" value="P-loop_NTPase"/>
</dbReference>
<dbReference type="InterPro" id="IPR014014">
    <property type="entry name" value="RNA_helicase_DEAD_Q_motif"/>
</dbReference>
<evidence type="ECO:0000256" key="5">
    <source>
        <dbReference type="ARBA" id="ARBA00022840"/>
    </source>
</evidence>
<accession>A0AAW1U978</accession>
<protein>
    <recommendedName>
        <fullName evidence="1">RNA helicase</fullName>
        <ecNumber evidence="1">3.6.4.13</ecNumber>
    </recommendedName>
</protein>
<evidence type="ECO:0000256" key="1">
    <source>
        <dbReference type="ARBA" id="ARBA00012552"/>
    </source>
</evidence>
<evidence type="ECO:0000256" key="2">
    <source>
        <dbReference type="ARBA" id="ARBA00022741"/>
    </source>
</evidence>
<dbReference type="PROSITE" id="PS00039">
    <property type="entry name" value="DEAD_ATP_HELICASE"/>
    <property type="match status" value="1"/>
</dbReference>
<dbReference type="Pfam" id="PF00270">
    <property type="entry name" value="DEAD"/>
    <property type="match status" value="1"/>
</dbReference>
<keyword evidence="4" id="KW-0347">Helicase</keyword>
<dbReference type="CDD" id="cd17943">
    <property type="entry name" value="DEADc_DDX20"/>
    <property type="match status" value="1"/>
</dbReference>
<sequence length="930" mass="105672">MNKEMIAHNIDSENRTKDVIIEDNLTFQSMFLSEKVLGGLSSCGFRKPSPIQLKAIPVGRCGFDLIVKSKAGTGKTLVFSVIALEVINTDTNDLQVLILAPTREIAVQSADVINSIGKNIHNLKVSSFIGGLPEKEDKVKAQNCHIAVGAPGRIKSLIKQKILNVNSLKLFVMDEADKLMEKNFQNDLNEIYYSLPLKKQIIATSATFPEKLKGFLSNYMQSPTQINAEIDCPLLLGLKQYIKVIKPSSNNVQEMKNKNENLIQLLEAVSFTQCLIFSNYQTRVETVCTMLNNAGWKATFISGAQTQVKRLEVMNNLKNFKCRILLTTDLTARGIDAANVDLIINYDIPIDVMTYLHRMGRAGRYGSRGLCITLISGKKDIKTIQKYLGIIGGTSLTVAKLPEVLENQVDLWEMNTNKFEQITGIVEDDEDSRNLSVSVKTEIMNLKIKEIEKIKTDQKISDTVEENTDEDSSVGETSLKISEFPCASENELKTSEMEDESGELSDCKITLESMAKGIFDFESTEASSSKPPLENVNIRDLLSSRDKETEFSLNNQNNTLMSLAEGKFNFDSCDNSNKIFVEDNSTESIDDTKKTSMKDLGNHYESRNSILSKNKAVYEVAKLLSDEKEGIDSDMEENLNNYLKCLTGQNDIKEKFPLSGEISNIEVLNSDFQPSTSEKVVSKHDVVTYSRDDNLENIFVHAYKFAIDGEKHWKLSVPETELNKSYEDEHEESEVSAQYCENMALEDNEEDDDDCSGIEYNENGKRIYAYKDIPNRMVWVPCDESVLDSKNKYHQINLLESDDDSGENDENLNDTYQLMLNMPNEMSKINQSTEADQNRYTKTVNVIQSANNAEQLDSYSRKNSYRDQFASYFDQCSRELWEDGWRFDSVENFDNWFHQWQERVQDVRDYVSQNIYVMELGEYQIKKRKK</sequence>
<dbReference type="InterPro" id="IPR014001">
    <property type="entry name" value="Helicase_ATP-bd"/>
</dbReference>
<dbReference type="GO" id="GO:0003676">
    <property type="term" value="F:nucleic acid binding"/>
    <property type="evidence" value="ECO:0007669"/>
    <property type="project" value="InterPro"/>
</dbReference>
<dbReference type="InterPro" id="IPR050079">
    <property type="entry name" value="DEAD_box_RNA_helicase"/>
</dbReference>
<dbReference type="InterPro" id="IPR000629">
    <property type="entry name" value="RNA-helicase_DEAD-box_CS"/>
</dbReference>
<dbReference type="PROSITE" id="PS51194">
    <property type="entry name" value="HELICASE_CTER"/>
    <property type="match status" value="1"/>
</dbReference>
<evidence type="ECO:0000259" key="8">
    <source>
        <dbReference type="PROSITE" id="PS51192"/>
    </source>
</evidence>
<feature type="short sequence motif" description="Q motif" evidence="6">
    <location>
        <begin position="25"/>
        <end position="53"/>
    </location>
</feature>
<evidence type="ECO:0000256" key="3">
    <source>
        <dbReference type="ARBA" id="ARBA00022801"/>
    </source>
</evidence>
<dbReference type="Proteomes" id="UP001431783">
    <property type="component" value="Unassembled WGS sequence"/>
</dbReference>
<dbReference type="GO" id="GO:0010468">
    <property type="term" value="P:regulation of gene expression"/>
    <property type="evidence" value="ECO:0007669"/>
    <property type="project" value="UniProtKB-ARBA"/>
</dbReference>
<dbReference type="CDD" id="cd18787">
    <property type="entry name" value="SF2_C_DEAD"/>
    <property type="match status" value="1"/>
</dbReference>
<dbReference type="PROSITE" id="PS51195">
    <property type="entry name" value="Q_MOTIF"/>
    <property type="match status" value="1"/>
</dbReference>
<dbReference type="Gene3D" id="3.40.50.300">
    <property type="entry name" value="P-loop containing nucleotide triphosphate hydrolases"/>
    <property type="match status" value="2"/>
</dbReference>
<dbReference type="AlphaFoldDB" id="A0AAW1U978"/>
<evidence type="ECO:0000313" key="12">
    <source>
        <dbReference type="Proteomes" id="UP001431783"/>
    </source>
</evidence>
<organism evidence="11 12">
    <name type="scientific">Henosepilachna vigintioctopunctata</name>
    <dbReference type="NCBI Taxonomy" id="420089"/>
    <lineage>
        <taxon>Eukaryota</taxon>
        <taxon>Metazoa</taxon>
        <taxon>Ecdysozoa</taxon>
        <taxon>Arthropoda</taxon>
        <taxon>Hexapoda</taxon>
        <taxon>Insecta</taxon>
        <taxon>Pterygota</taxon>
        <taxon>Neoptera</taxon>
        <taxon>Endopterygota</taxon>
        <taxon>Coleoptera</taxon>
        <taxon>Polyphaga</taxon>
        <taxon>Cucujiformia</taxon>
        <taxon>Coccinelloidea</taxon>
        <taxon>Coccinellidae</taxon>
        <taxon>Epilachninae</taxon>
        <taxon>Epilachnini</taxon>
        <taxon>Henosepilachna</taxon>
    </lineage>
</organism>
<comment type="caution">
    <text evidence="11">The sequence shown here is derived from an EMBL/GenBank/DDBJ whole genome shotgun (WGS) entry which is preliminary data.</text>
</comment>
<keyword evidence="5" id="KW-0067">ATP-binding</keyword>
<keyword evidence="3" id="KW-0378">Hydrolase</keyword>
<evidence type="ECO:0000259" key="9">
    <source>
        <dbReference type="PROSITE" id="PS51194"/>
    </source>
</evidence>
<dbReference type="GO" id="GO:0005524">
    <property type="term" value="F:ATP binding"/>
    <property type="evidence" value="ECO:0007669"/>
    <property type="project" value="UniProtKB-KW"/>
</dbReference>
<dbReference type="InterPro" id="IPR011545">
    <property type="entry name" value="DEAD/DEAH_box_helicase_dom"/>
</dbReference>